<reference evidence="1 2" key="1">
    <citation type="submission" date="2018-05" db="EMBL/GenBank/DDBJ databases">
        <title>Acuticoccus sediminis sp. nov., isolated from deep-sea sediment of Indian Ocean.</title>
        <authorList>
            <person name="Liu X."/>
            <person name="Lai Q."/>
            <person name="Du Y."/>
            <person name="Sun F."/>
            <person name="Zhang X."/>
            <person name="Wang S."/>
            <person name="Shao Z."/>
        </authorList>
    </citation>
    <scope>NUCLEOTIDE SEQUENCE [LARGE SCALE GENOMIC DNA]</scope>
    <source>
        <strain evidence="1 2">PTG4-2</strain>
    </source>
</reference>
<dbReference type="AlphaFoldDB" id="A0A8B2NHN7"/>
<accession>A0A8B2NHN7</accession>
<comment type="caution">
    <text evidence="1">The sequence shown here is derived from an EMBL/GenBank/DDBJ whole genome shotgun (WGS) entry which is preliminary data.</text>
</comment>
<proteinExistence type="predicted"/>
<dbReference type="GO" id="GO:0106300">
    <property type="term" value="P:protein-DNA covalent cross-linking repair"/>
    <property type="evidence" value="ECO:0007669"/>
    <property type="project" value="InterPro"/>
</dbReference>
<dbReference type="Gene3D" id="3.90.1680.10">
    <property type="entry name" value="SOS response associated peptidase-like"/>
    <property type="match status" value="1"/>
</dbReference>
<sequence>MSADVFDSDAPLDELRVIIRRDGGDVEMVKLPWGLQPRERGGRPFTVVRSEGRTSPAYRCLVPASEFRHRSHGKHYSFSLADGDWFYFAGIWRPATLEWPEAYAILTTAANDDVEPYHDRQMAVLRRDQRMEWLDLAVPEQELLQPLPVGSFKVERLREPVAPPAFAF</sequence>
<dbReference type="SUPFAM" id="SSF143081">
    <property type="entry name" value="BB1717-like"/>
    <property type="match status" value="1"/>
</dbReference>
<dbReference type="EMBL" id="QHHQ01000013">
    <property type="protein sequence ID" value="RAH96342.1"/>
    <property type="molecule type" value="Genomic_DNA"/>
</dbReference>
<dbReference type="Pfam" id="PF02586">
    <property type="entry name" value="SRAP"/>
    <property type="match status" value="1"/>
</dbReference>
<evidence type="ECO:0000313" key="2">
    <source>
        <dbReference type="Proteomes" id="UP000249590"/>
    </source>
</evidence>
<dbReference type="Proteomes" id="UP000249590">
    <property type="component" value="Unassembled WGS sequence"/>
</dbReference>
<organism evidence="1 2">
    <name type="scientific">Acuticoccus sediminis</name>
    <dbReference type="NCBI Taxonomy" id="2184697"/>
    <lineage>
        <taxon>Bacteria</taxon>
        <taxon>Pseudomonadati</taxon>
        <taxon>Pseudomonadota</taxon>
        <taxon>Alphaproteobacteria</taxon>
        <taxon>Hyphomicrobiales</taxon>
        <taxon>Amorphaceae</taxon>
        <taxon>Acuticoccus</taxon>
    </lineage>
</organism>
<keyword evidence="2" id="KW-1185">Reference proteome</keyword>
<evidence type="ECO:0000313" key="1">
    <source>
        <dbReference type="EMBL" id="RAH96342.1"/>
    </source>
</evidence>
<name>A0A8B2NHN7_9HYPH</name>
<gene>
    <name evidence="1" type="ORF">DLJ53_32315</name>
</gene>
<dbReference type="GO" id="GO:0003697">
    <property type="term" value="F:single-stranded DNA binding"/>
    <property type="evidence" value="ECO:0007669"/>
    <property type="project" value="InterPro"/>
</dbReference>
<dbReference type="OrthoDB" id="9782620at2"/>
<protein>
    <submittedName>
        <fullName evidence="1">DUF159 family protein</fullName>
    </submittedName>
</protein>
<dbReference type="InterPro" id="IPR036590">
    <property type="entry name" value="SRAP-like"/>
</dbReference>
<dbReference type="InterPro" id="IPR003738">
    <property type="entry name" value="SRAP"/>
</dbReference>